<dbReference type="InterPro" id="IPR036390">
    <property type="entry name" value="WH_DNA-bd_sf"/>
</dbReference>
<dbReference type="EMBL" id="FRBI01000015">
    <property type="protein sequence ID" value="SHM84989.1"/>
    <property type="molecule type" value="Genomic_DNA"/>
</dbReference>
<evidence type="ECO:0000313" key="2">
    <source>
        <dbReference type="Proteomes" id="UP000184111"/>
    </source>
</evidence>
<dbReference type="Gene3D" id="1.10.10.10">
    <property type="entry name" value="Winged helix-like DNA-binding domain superfamily/Winged helix DNA-binding domain"/>
    <property type="match status" value="1"/>
</dbReference>
<organism evidence="1 2">
    <name type="scientific">Actinacidiphila paucisporea</name>
    <dbReference type="NCBI Taxonomy" id="310782"/>
    <lineage>
        <taxon>Bacteria</taxon>
        <taxon>Bacillati</taxon>
        <taxon>Actinomycetota</taxon>
        <taxon>Actinomycetes</taxon>
        <taxon>Kitasatosporales</taxon>
        <taxon>Streptomycetaceae</taxon>
        <taxon>Actinacidiphila</taxon>
    </lineage>
</organism>
<dbReference type="AlphaFoldDB" id="A0A1M7M340"/>
<dbReference type="GO" id="GO:0003677">
    <property type="term" value="F:DNA binding"/>
    <property type="evidence" value="ECO:0007669"/>
    <property type="project" value="UniProtKB-KW"/>
</dbReference>
<reference evidence="1 2" key="1">
    <citation type="submission" date="2016-11" db="EMBL/GenBank/DDBJ databases">
        <authorList>
            <person name="Jaros S."/>
            <person name="Januszkiewicz K."/>
            <person name="Wedrychowicz H."/>
        </authorList>
    </citation>
    <scope>NUCLEOTIDE SEQUENCE [LARGE SCALE GENOMIC DNA]</scope>
    <source>
        <strain evidence="1 2">CGMCC 4.2025</strain>
    </source>
</reference>
<name>A0A1M7M340_9ACTN</name>
<dbReference type="RefSeq" id="WP_073500711.1">
    <property type="nucleotide sequence ID" value="NZ_FRBI01000015.1"/>
</dbReference>
<proteinExistence type="predicted"/>
<dbReference type="Proteomes" id="UP000184111">
    <property type="component" value="Unassembled WGS sequence"/>
</dbReference>
<dbReference type="OrthoDB" id="3873397at2"/>
<dbReference type="SUPFAM" id="SSF46785">
    <property type="entry name" value="Winged helix' DNA-binding domain"/>
    <property type="match status" value="1"/>
</dbReference>
<gene>
    <name evidence="1" type="ORF">SAMN05216499_11572</name>
</gene>
<sequence length="152" mass="15705">MTTSASPSSTAPSLNPQILGQAENAHAPILRRLLAVTGLGMTQWVALKFTAALGGSADRDRLAGMIADALRTDLAAAGAALRELTDAGLLAESGDDVTRLGFTDAGRAEHDRIASGIKEAIGYAYAGIPAEDLLTAGRVLTLITERLNARHA</sequence>
<accession>A0A1M7M340</accession>
<protein>
    <submittedName>
        <fullName evidence="1">Winged helix DNA-binding domain-containing protein</fullName>
    </submittedName>
</protein>
<dbReference type="InterPro" id="IPR036388">
    <property type="entry name" value="WH-like_DNA-bd_sf"/>
</dbReference>
<keyword evidence="1" id="KW-0238">DNA-binding</keyword>
<keyword evidence="2" id="KW-1185">Reference proteome</keyword>
<evidence type="ECO:0000313" key="1">
    <source>
        <dbReference type="EMBL" id="SHM84989.1"/>
    </source>
</evidence>